<comment type="caution">
    <text evidence="1">The sequence shown here is derived from an EMBL/GenBank/DDBJ whole genome shotgun (WGS) entry which is preliminary data.</text>
</comment>
<proteinExistence type="predicted"/>
<gene>
    <name evidence="1" type="ORF">BDR25DRAFT_361502</name>
</gene>
<dbReference type="Proteomes" id="UP000799755">
    <property type="component" value="Unassembled WGS sequence"/>
</dbReference>
<evidence type="ECO:0000313" key="2">
    <source>
        <dbReference type="Proteomes" id="UP000799755"/>
    </source>
</evidence>
<evidence type="ECO:0000313" key="1">
    <source>
        <dbReference type="EMBL" id="KAF2464431.1"/>
    </source>
</evidence>
<reference evidence="1" key="1">
    <citation type="journal article" date="2020" name="Stud. Mycol.">
        <title>101 Dothideomycetes genomes: a test case for predicting lifestyles and emergence of pathogens.</title>
        <authorList>
            <person name="Haridas S."/>
            <person name="Albert R."/>
            <person name="Binder M."/>
            <person name="Bloem J."/>
            <person name="Labutti K."/>
            <person name="Salamov A."/>
            <person name="Andreopoulos B."/>
            <person name="Baker S."/>
            <person name="Barry K."/>
            <person name="Bills G."/>
            <person name="Bluhm B."/>
            <person name="Cannon C."/>
            <person name="Castanera R."/>
            <person name="Culley D."/>
            <person name="Daum C."/>
            <person name="Ezra D."/>
            <person name="Gonzalez J."/>
            <person name="Henrissat B."/>
            <person name="Kuo A."/>
            <person name="Liang C."/>
            <person name="Lipzen A."/>
            <person name="Lutzoni F."/>
            <person name="Magnuson J."/>
            <person name="Mondo S."/>
            <person name="Nolan M."/>
            <person name="Ohm R."/>
            <person name="Pangilinan J."/>
            <person name="Park H.-J."/>
            <person name="Ramirez L."/>
            <person name="Alfaro M."/>
            <person name="Sun H."/>
            <person name="Tritt A."/>
            <person name="Yoshinaga Y."/>
            <person name="Zwiers L.-H."/>
            <person name="Turgeon B."/>
            <person name="Goodwin S."/>
            <person name="Spatafora J."/>
            <person name="Crous P."/>
            <person name="Grigoriev I."/>
        </authorList>
    </citation>
    <scope>NUCLEOTIDE SEQUENCE</scope>
    <source>
        <strain evidence="1">ATCC 200398</strain>
    </source>
</reference>
<sequence>MTRCSRHERVVIHPASSMEFVQVLTPRSHGDVVLRPASTACIEIRWLNQEIAEIATAGASGKRKRRLVALPHQKPLERVADGRDGAVFVIGRLVNSPFKDLSPRAQSGFVSSRSNRLWQSIPITHSPKQSTIPFLDAVILLSDLITATCISEAGQPQCNRFYLREAWLITTIRLLVQTLIGGDDAETLLMNGCMRPPNQNQTNSLLSIWLFLNSYISAGGLNSFFWPAGGCCGKAEYFKSPRLVLLLHSERRLSRASMKQSLISRQHGCLKYPDWFLLHGLSPHFQVSRYIILKNSFPSLIPDCTRDADIPCATALGDADLLFFDFLEERKLLVYAPRNDNFQKFVSSPIKNAKGRRRRANETASNPGILENEEPFECIVLGWLCCNHPSSSMFEKQFCLTNDGAWCLSSRRLTTRTSDDAVALAASTGFVKLVNKSQALTSSRIELRKSLRSQSFGQTIILHGGISASNLPIHHEYTAGRGFELALGCLHKQDADLSADLSVDLQSMI</sequence>
<dbReference type="EMBL" id="MU003536">
    <property type="protein sequence ID" value="KAF2464431.1"/>
    <property type="molecule type" value="Genomic_DNA"/>
</dbReference>
<name>A0ACB6QBZ5_9PLEO</name>
<organism evidence="1 2">
    <name type="scientific">Lindgomyces ingoldianus</name>
    <dbReference type="NCBI Taxonomy" id="673940"/>
    <lineage>
        <taxon>Eukaryota</taxon>
        <taxon>Fungi</taxon>
        <taxon>Dikarya</taxon>
        <taxon>Ascomycota</taxon>
        <taxon>Pezizomycotina</taxon>
        <taxon>Dothideomycetes</taxon>
        <taxon>Pleosporomycetidae</taxon>
        <taxon>Pleosporales</taxon>
        <taxon>Lindgomycetaceae</taxon>
        <taxon>Lindgomyces</taxon>
    </lineage>
</organism>
<accession>A0ACB6QBZ5</accession>
<keyword evidence="2" id="KW-1185">Reference proteome</keyword>
<protein>
    <submittedName>
        <fullName evidence="1">Uncharacterized protein</fullName>
    </submittedName>
</protein>